<dbReference type="SUPFAM" id="SSF50494">
    <property type="entry name" value="Trypsin-like serine proteases"/>
    <property type="match status" value="1"/>
</dbReference>
<dbReference type="InterPro" id="IPR051487">
    <property type="entry name" value="Ser/Thr_Proteases_Immune/Dev"/>
</dbReference>
<keyword evidence="5" id="KW-1185">Reference proteome</keyword>
<dbReference type="Proteomes" id="UP001479436">
    <property type="component" value="Unassembled WGS sequence"/>
</dbReference>
<proteinExistence type="predicted"/>
<feature type="chain" id="PRO_5047364591" evidence="2">
    <location>
        <begin position="23"/>
        <end position="285"/>
    </location>
</feature>
<evidence type="ECO:0000313" key="4">
    <source>
        <dbReference type="EMBL" id="KAK9722376.1"/>
    </source>
</evidence>
<dbReference type="GO" id="GO:0006508">
    <property type="term" value="P:proteolysis"/>
    <property type="evidence" value="ECO:0007669"/>
    <property type="project" value="UniProtKB-KW"/>
</dbReference>
<dbReference type="PROSITE" id="PS50240">
    <property type="entry name" value="TRYPSIN_DOM"/>
    <property type="match status" value="1"/>
</dbReference>
<evidence type="ECO:0000256" key="2">
    <source>
        <dbReference type="SAM" id="SignalP"/>
    </source>
</evidence>
<keyword evidence="4" id="KW-0645">Protease</keyword>
<keyword evidence="1" id="KW-1015">Disulfide bond</keyword>
<keyword evidence="4" id="KW-0378">Hydrolase</keyword>
<dbReference type="InterPro" id="IPR009003">
    <property type="entry name" value="Peptidase_S1_PA"/>
</dbReference>
<dbReference type="Pfam" id="PF00089">
    <property type="entry name" value="Trypsin"/>
    <property type="match status" value="1"/>
</dbReference>
<gene>
    <name evidence="4" type="primary">MASP1</name>
    <name evidence="4" type="ORF">K7432_002724</name>
</gene>
<dbReference type="SMART" id="SM00020">
    <property type="entry name" value="Tryp_SPc"/>
    <property type="match status" value="1"/>
</dbReference>
<dbReference type="InterPro" id="IPR043504">
    <property type="entry name" value="Peptidase_S1_PA_chymotrypsin"/>
</dbReference>
<dbReference type="EC" id="3.4.21.104" evidence="4"/>
<accession>A0ABR2W7F5</accession>
<reference evidence="4 5" key="1">
    <citation type="submission" date="2023-04" db="EMBL/GenBank/DDBJ databases">
        <title>Genome of Basidiobolus ranarum AG-B5.</title>
        <authorList>
            <person name="Stajich J.E."/>
            <person name="Carter-House D."/>
            <person name="Gryganskyi A."/>
        </authorList>
    </citation>
    <scope>NUCLEOTIDE SEQUENCE [LARGE SCALE GENOMIC DNA]</scope>
    <source>
        <strain evidence="4 5">AG-B5</strain>
    </source>
</reference>
<dbReference type="EMBL" id="JASJQH010006951">
    <property type="protein sequence ID" value="KAK9722376.1"/>
    <property type="molecule type" value="Genomic_DNA"/>
</dbReference>
<organism evidence="4 5">
    <name type="scientific">Basidiobolus ranarum</name>
    <dbReference type="NCBI Taxonomy" id="34480"/>
    <lineage>
        <taxon>Eukaryota</taxon>
        <taxon>Fungi</taxon>
        <taxon>Fungi incertae sedis</taxon>
        <taxon>Zoopagomycota</taxon>
        <taxon>Entomophthoromycotina</taxon>
        <taxon>Basidiobolomycetes</taxon>
        <taxon>Basidiobolales</taxon>
        <taxon>Basidiobolaceae</taxon>
        <taxon>Basidiobolus</taxon>
    </lineage>
</organism>
<evidence type="ECO:0000256" key="1">
    <source>
        <dbReference type="ARBA" id="ARBA00023157"/>
    </source>
</evidence>
<evidence type="ECO:0000259" key="3">
    <source>
        <dbReference type="PROSITE" id="PS50240"/>
    </source>
</evidence>
<dbReference type="GO" id="GO:0008233">
    <property type="term" value="F:peptidase activity"/>
    <property type="evidence" value="ECO:0007669"/>
    <property type="project" value="UniProtKB-KW"/>
</dbReference>
<name>A0ABR2W7F5_9FUNG</name>
<feature type="domain" description="Peptidase S1" evidence="3">
    <location>
        <begin position="21"/>
        <end position="246"/>
    </location>
</feature>
<dbReference type="Gene3D" id="2.40.10.10">
    <property type="entry name" value="Trypsin-like serine proteases"/>
    <property type="match status" value="1"/>
</dbReference>
<dbReference type="PANTHER" id="PTHR24256">
    <property type="entry name" value="TRYPTASE-RELATED"/>
    <property type="match status" value="1"/>
</dbReference>
<comment type="caution">
    <text evidence="4">The sequence shown here is derived from an EMBL/GenBank/DDBJ whole genome shotgun (WGS) entry which is preliminary data.</text>
</comment>
<protein>
    <submittedName>
        <fullName evidence="4">Mannan-binding lectin serine protease 1</fullName>
        <ecNumber evidence="4">3.4.21.104</ecNumber>
    </submittedName>
</protein>
<keyword evidence="2" id="KW-0732">Signal</keyword>
<feature type="signal peptide" evidence="2">
    <location>
        <begin position="1"/>
        <end position="22"/>
    </location>
</feature>
<sequence length="285" mass="31169">MPTFNFQWLLLLILVLSRSTLANESLTSLASKNELPFMANVFIISIGTCNGAILSDRWIVVSAYCLTGQVPSHNNPIVVSPTSFLVVVGTNSRTGETSHAVQQIIFDSQNGGRSDLALIELKKGLSFNQQVQPIPISLDPPTPGIEVSSAGWIPTLGKTKMNILPITDCESIPDQNLCVGGGFCVPGVGGPLYTQEDGVYKLLGLKMNSSVLHKPEIECFKDSQEDNISIFTHLGYHLEYIQGVTGLTRNYLLGNTRSNHGNTIHHASFNLLAFLLFFWLSRNHL</sequence>
<dbReference type="InterPro" id="IPR001254">
    <property type="entry name" value="Trypsin_dom"/>
</dbReference>
<evidence type="ECO:0000313" key="5">
    <source>
        <dbReference type="Proteomes" id="UP001479436"/>
    </source>
</evidence>